<dbReference type="NCBIfam" id="TIGR02841">
    <property type="entry name" value="spore_YyaC"/>
    <property type="match status" value="1"/>
</dbReference>
<dbReference type="AlphaFoldDB" id="A0AA42IZM2"/>
<comment type="caution">
    <text evidence="1">The sequence shown here is derived from an EMBL/GenBank/DDBJ whole genome shotgun (WGS) entry which is preliminary data.</text>
</comment>
<dbReference type="GO" id="GO:0008233">
    <property type="term" value="F:peptidase activity"/>
    <property type="evidence" value="ECO:0007669"/>
    <property type="project" value="UniProtKB-KW"/>
</dbReference>
<reference evidence="1" key="1">
    <citation type="journal article" date="2023" name="Int. J. Syst. Evol. Microbiol.">
        <title>&lt;i&gt;Holtiella tumoricola&lt;/i&gt; gen. nov. sp. nov., isolated from a human clinical sample.</title>
        <authorList>
            <person name="Allen-Vercoe E."/>
            <person name="Daigneault M.C."/>
            <person name="Vancuren S.J."/>
            <person name="Cochrane K."/>
            <person name="O'Neal L.L."/>
            <person name="Sankaranarayanan K."/>
            <person name="Lawson P.A."/>
        </authorList>
    </citation>
    <scope>NUCLEOTIDE SEQUENCE</scope>
    <source>
        <strain evidence="1">CC70A</strain>
    </source>
</reference>
<evidence type="ECO:0000313" key="1">
    <source>
        <dbReference type="EMBL" id="MDA3730474.1"/>
    </source>
</evidence>
<dbReference type="SUPFAM" id="SSF53163">
    <property type="entry name" value="HybD-like"/>
    <property type="match status" value="1"/>
</dbReference>
<dbReference type="InterPro" id="IPR009665">
    <property type="entry name" value="YyaC"/>
</dbReference>
<dbReference type="GO" id="GO:0006508">
    <property type="term" value="P:proteolysis"/>
    <property type="evidence" value="ECO:0007669"/>
    <property type="project" value="UniProtKB-KW"/>
</dbReference>
<keyword evidence="1" id="KW-0645">Protease</keyword>
<dbReference type="Pfam" id="PF06866">
    <property type="entry name" value="DUF1256"/>
    <property type="match status" value="1"/>
</dbReference>
<dbReference type="InterPro" id="IPR023430">
    <property type="entry name" value="Pept_HybD-like_dom_sf"/>
</dbReference>
<accession>A0AA42IZM2</accession>
<dbReference type="EMBL" id="JAQIFT010000014">
    <property type="protein sequence ID" value="MDA3730474.1"/>
    <property type="molecule type" value="Genomic_DNA"/>
</dbReference>
<keyword evidence="1" id="KW-0378">Hydrolase</keyword>
<gene>
    <name evidence="1" type="primary">yyaC</name>
    <name evidence="1" type="ORF">PBV87_03000</name>
</gene>
<dbReference type="Proteomes" id="UP001169242">
    <property type="component" value="Unassembled WGS sequence"/>
</dbReference>
<name>A0AA42IZM2_9FIRM</name>
<dbReference type="RefSeq" id="WP_053982482.1">
    <property type="nucleotide sequence ID" value="NZ_JAQIFT010000014.1"/>
</dbReference>
<keyword evidence="2" id="KW-1185">Reference proteome</keyword>
<protein>
    <submittedName>
        <fullName evidence="1">Spore protease YyaC</fullName>
    </submittedName>
</protein>
<proteinExistence type="predicted"/>
<evidence type="ECO:0000313" key="2">
    <source>
        <dbReference type="Proteomes" id="UP001169242"/>
    </source>
</evidence>
<organism evidence="1 2">
    <name type="scientific">Holtiella tumoricola</name>
    <dbReference type="NCBI Taxonomy" id="3018743"/>
    <lineage>
        <taxon>Bacteria</taxon>
        <taxon>Bacillati</taxon>
        <taxon>Bacillota</taxon>
        <taxon>Clostridia</taxon>
        <taxon>Lachnospirales</taxon>
        <taxon>Cellulosilyticaceae</taxon>
        <taxon>Holtiella</taxon>
    </lineage>
</organism>
<sequence length="191" mass="21055">MDSTLQKRTKPRYISIDDPNHFVTFCDTLYNHLVNLLPRHNHELVIICIGTDRATGDSLGPLIGYKLLDLDFDSVHVYGNLDTPVHAKNLEEITQQVQFCHPNALVIAIDACLGTMQNVGSIAIGEGAIRPGAGVQKDLQPIGNLHITGIVNFSSFMNMVVLQNTRLSIVMRMADIISGGIRHCIGQYYGE</sequence>